<evidence type="ECO:0000256" key="1">
    <source>
        <dbReference type="SAM" id="MobiDB-lite"/>
    </source>
</evidence>
<evidence type="ECO:0000256" key="2">
    <source>
        <dbReference type="SAM" id="Phobius"/>
    </source>
</evidence>
<protein>
    <submittedName>
        <fullName evidence="3">Uncharacterized protein</fullName>
    </submittedName>
</protein>
<accession>A0A699I6S7</accession>
<dbReference type="AlphaFoldDB" id="A0A699I6S7"/>
<feature type="non-terminal residue" evidence="3">
    <location>
        <position position="1"/>
    </location>
</feature>
<keyword evidence="2" id="KW-1133">Transmembrane helix</keyword>
<feature type="region of interest" description="Disordered" evidence="1">
    <location>
        <begin position="50"/>
        <end position="78"/>
    </location>
</feature>
<feature type="compositionally biased region" description="Basic residues" evidence="1">
    <location>
        <begin position="57"/>
        <end position="66"/>
    </location>
</feature>
<dbReference type="PANTHER" id="PTHR45749">
    <property type="match status" value="1"/>
</dbReference>
<feature type="compositionally biased region" description="Polar residues" evidence="1">
    <location>
        <begin position="67"/>
        <end position="78"/>
    </location>
</feature>
<dbReference type="EMBL" id="BKCJ010252379">
    <property type="protein sequence ID" value="GEZ20754.1"/>
    <property type="molecule type" value="Genomic_DNA"/>
</dbReference>
<keyword evidence="2" id="KW-0812">Transmembrane</keyword>
<feature type="region of interest" description="Disordered" evidence="1">
    <location>
        <begin position="268"/>
        <end position="297"/>
    </location>
</feature>
<proteinExistence type="predicted"/>
<comment type="caution">
    <text evidence="3">The sequence shown here is derived from an EMBL/GenBank/DDBJ whole genome shotgun (WGS) entry which is preliminary data.</text>
</comment>
<feature type="region of interest" description="Disordered" evidence="1">
    <location>
        <begin position="1"/>
        <end position="20"/>
    </location>
</feature>
<feature type="transmembrane region" description="Helical" evidence="2">
    <location>
        <begin position="312"/>
        <end position="339"/>
    </location>
</feature>
<sequence>GSSSQPRTDPPRSSINAFSIEELYTPEFSESLQENTSYWHQPNAYEAVGDQVTTSPTKKKATHNSQKRSIQTTDAPRQTMWTTGKKLRWLKESGARYEDYVQKAMIHYEHETEIPFRYRHCWGILKDGSKFQEIAFPNFNQGSEGSSKRHKSSGSSSFCINLNTTVVDEDEVQEIRRPCGSDKARAAAKNKGSKASGSLTMNDDAFARLMVNEMTAAEVEQCDAFMKLKRREQKSKYAKRLENKKAEQLTQSQSGTMDNYVIKIPHVSSSNNEDVGDGNNNDEYVDEDSVNNTDVNNEDVDDVKLDYDDDGVLGLILIMTMLRMLMSILIIISAVKFLAKHNLAFRVTNEKLYKKSNKNFLSLIEMLQEFNPVIKEHVRRITRDDMHVHYLGHTIENELILLLAREIKSEIIKKTRVTIEQSFMGFLNVDETTEKRLFDDELKSFDLDIDDVRGQEALLQHAKSDNDFLIQSQAKSLATKELGDFELLVAIVIWFEILYAVNLVSKKLQSNDMIMDIAIKEVKGLISFFEKLRETGLSKAINDAKEIVVEMDIDPVFIQKHLKSYDDKSLKLSCSQLEATLKNDERLDIDANELFIELSVDHPRHSGIRRKKFLKTEIAKVLLKTLNVTRET</sequence>
<feature type="compositionally biased region" description="Low complexity" evidence="1">
    <location>
        <begin position="271"/>
        <end position="282"/>
    </location>
</feature>
<reference evidence="3" key="1">
    <citation type="journal article" date="2019" name="Sci. Rep.">
        <title>Draft genome of Tanacetum cinerariifolium, the natural source of mosquito coil.</title>
        <authorList>
            <person name="Yamashiro T."/>
            <person name="Shiraishi A."/>
            <person name="Satake H."/>
            <person name="Nakayama K."/>
        </authorList>
    </citation>
    <scope>NUCLEOTIDE SEQUENCE</scope>
</reference>
<keyword evidence="2" id="KW-0472">Membrane</keyword>
<name>A0A699I6S7_TANCI</name>
<gene>
    <name evidence="3" type="ORF">Tci_492727</name>
</gene>
<feature type="compositionally biased region" description="Polar residues" evidence="1">
    <location>
        <begin position="1"/>
        <end position="17"/>
    </location>
</feature>
<dbReference type="PANTHER" id="PTHR45749:SF35">
    <property type="entry name" value="AC-LIKE TRANSPOSASE-RELATED"/>
    <property type="match status" value="1"/>
</dbReference>
<evidence type="ECO:0000313" key="3">
    <source>
        <dbReference type="EMBL" id="GEZ20754.1"/>
    </source>
</evidence>
<organism evidence="3">
    <name type="scientific">Tanacetum cinerariifolium</name>
    <name type="common">Dalmatian daisy</name>
    <name type="synonym">Chrysanthemum cinerariifolium</name>
    <dbReference type="NCBI Taxonomy" id="118510"/>
    <lineage>
        <taxon>Eukaryota</taxon>
        <taxon>Viridiplantae</taxon>
        <taxon>Streptophyta</taxon>
        <taxon>Embryophyta</taxon>
        <taxon>Tracheophyta</taxon>
        <taxon>Spermatophyta</taxon>
        <taxon>Magnoliopsida</taxon>
        <taxon>eudicotyledons</taxon>
        <taxon>Gunneridae</taxon>
        <taxon>Pentapetalae</taxon>
        <taxon>asterids</taxon>
        <taxon>campanulids</taxon>
        <taxon>Asterales</taxon>
        <taxon>Asteraceae</taxon>
        <taxon>Asteroideae</taxon>
        <taxon>Anthemideae</taxon>
        <taxon>Anthemidinae</taxon>
        <taxon>Tanacetum</taxon>
    </lineage>
</organism>